<dbReference type="RefSeq" id="WP_046763836.1">
    <property type="nucleotide sequence ID" value="NZ_LBIC01000005.1"/>
</dbReference>
<dbReference type="PATRIC" id="fig|56193.3.peg.2488"/>
<keyword evidence="3" id="KW-1185">Reference proteome</keyword>
<name>A0A0M3ANU2_9SPHN</name>
<dbReference type="EMBL" id="LBIC01000005">
    <property type="protein sequence ID" value="KKW91827.1"/>
    <property type="molecule type" value="Genomic_DNA"/>
</dbReference>
<evidence type="ECO:0000313" key="2">
    <source>
        <dbReference type="EMBL" id="KKW91827.1"/>
    </source>
</evidence>
<evidence type="ECO:0000256" key="1">
    <source>
        <dbReference type="ARBA" id="ARBA00022679"/>
    </source>
</evidence>
<dbReference type="InterPro" id="IPR003673">
    <property type="entry name" value="CoA-Trfase_fam_III"/>
</dbReference>
<dbReference type="PANTHER" id="PTHR48228:SF6">
    <property type="entry name" value="L-CARNITINE COA-TRANSFERASE"/>
    <property type="match status" value="1"/>
</dbReference>
<organism evidence="2 3">
    <name type="scientific">Sphingobium chungbukense</name>
    <dbReference type="NCBI Taxonomy" id="56193"/>
    <lineage>
        <taxon>Bacteria</taxon>
        <taxon>Pseudomonadati</taxon>
        <taxon>Pseudomonadota</taxon>
        <taxon>Alphaproteobacteria</taxon>
        <taxon>Sphingomonadales</taxon>
        <taxon>Sphingomonadaceae</taxon>
        <taxon>Sphingobium</taxon>
    </lineage>
</organism>
<dbReference type="InterPro" id="IPR023606">
    <property type="entry name" value="CoA-Trfase_III_dom_1_sf"/>
</dbReference>
<dbReference type="STRING" id="56193.YP76_11975"/>
<dbReference type="InterPro" id="IPR044855">
    <property type="entry name" value="CoA-Trfase_III_dom3_sf"/>
</dbReference>
<evidence type="ECO:0000313" key="3">
    <source>
        <dbReference type="Proteomes" id="UP000033874"/>
    </source>
</evidence>
<dbReference type="Gene3D" id="3.40.50.10540">
    <property type="entry name" value="Crotonobetainyl-coa:carnitine coa-transferase, domain 1"/>
    <property type="match status" value="2"/>
</dbReference>
<proteinExistence type="predicted"/>
<sequence>MDGQGRGGIPPGALAGLKVIDMASLYAAPLAATIMADFGADVLKIEPPEGDLFRDSKMWPVVARGKRCLALDLRSEKGIERLKALVAQADVLVENYPAAVLAKRGLGWDVLSAINPRLVMLSLSCFGGTGPYADRPGSGTIGEGFGGLTALMGTSDGPPMLPSVALGDAVGAMSAVIGTLSALYWRDRNGRGQQVDASLYEPILQIVAHAGQRWEPGRSPERCGSRLPGVLRNVYRTADGRYVAISASTARHAADLVALAGGEGDDQDARVAAWIATVPQAVLMEQLVARRIPVTPVNSIDDMLADPHVNARGSLVHVADDALGDLALAAPAPRLSETPGRIGEVNPPLGTDADAALERWTQG</sequence>
<reference evidence="2 3" key="1">
    <citation type="submission" date="2015-04" db="EMBL/GenBank/DDBJ databases">
        <title>Genome sequence of aromatic hydrocarbons-degrading Sphingobium chungbukense DJ77.</title>
        <authorList>
            <person name="Kim Y.-C."/>
            <person name="Chae J.-C."/>
        </authorList>
    </citation>
    <scope>NUCLEOTIDE SEQUENCE [LARGE SCALE GENOMIC DNA]</scope>
    <source>
        <strain evidence="2 3">DJ77</strain>
    </source>
</reference>
<gene>
    <name evidence="2" type="ORF">YP76_11975</name>
</gene>
<accession>A0A0M3ANU2</accession>
<dbReference type="InterPro" id="IPR050509">
    <property type="entry name" value="CoA-transferase_III"/>
</dbReference>
<protein>
    <submittedName>
        <fullName evidence="2">Carnitine dehydratase</fullName>
    </submittedName>
</protein>
<dbReference type="Pfam" id="PF02515">
    <property type="entry name" value="CoA_transf_3"/>
    <property type="match status" value="1"/>
</dbReference>
<dbReference type="AlphaFoldDB" id="A0A0M3ANU2"/>
<dbReference type="Gene3D" id="3.30.1540.10">
    <property type="entry name" value="formyl-coa transferase, domain 3"/>
    <property type="match status" value="1"/>
</dbReference>
<dbReference type="Proteomes" id="UP000033874">
    <property type="component" value="Unassembled WGS sequence"/>
</dbReference>
<dbReference type="SUPFAM" id="SSF89796">
    <property type="entry name" value="CoA-transferase family III (CaiB/BaiF)"/>
    <property type="match status" value="1"/>
</dbReference>
<dbReference type="PANTHER" id="PTHR48228">
    <property type="entry name" value="SUCCINYL-COA--D-CITRAMALATE COA-TRANSFERASE"/>
    <property type="match status" value="1"/>
</dbReference>
<dbReference type="GO" id="GO:0016740">
    <property type="term" value="F:transferase activity"/>
    <property type="evidence" value="ECO:0007669"/>
    <property type="project" value="UniProtKB-KW"/>
</dbReference>
<comment type="caution">
    <text evidence="2">The sequence shown here is derived from an EMBL/GenBank/DDBJ whole genome shotgun (WGS) entry which is preliminary data.</text>
</comment>
<keyword evidence="1" id="KW-0808">Transferase</keyword>